<evidence type="ECO:0000313" key="2">
    <source>
        <dbReference type="EMBL" id="CCC94133.1"/>
    </source>
</evidence>
<name>G0UXL6_TRYCI</name>
<organism evidence="2">
    <name type="scientific">Trypanosoma congolense (strain IL3000)</name>
    <dbReference type="NCBI Taxonomy" id="1068625"/>
    <lineage>
        <taxon>Eukaryota</taxon>
        <taxon>Discoba</taxon>
        <taxon>Euglenozoa</taxon>
        <taxon>Kinetoplastea</taxon>
        <taxon>Metakinetoplastina</taxon>
        <taxon>Trypanosomatida</taxon>
        <taxon>Trypanosomatidae</taxon>
        <taxon>Trypanosoma</taxon>
        <taxon>Nannomonas</taxon>
    </lineage>
</organism>
<dbReference type="AlphaFoldDB" id="G0UXL6"/>
<accession>G0UXL6</accession>
<dbReference type="EMBL" id="HE575323">
    <property type="protein sequence ID" value="CCC94133.1"/>
    <property type="molecule type" value="Genomic_DNA"/>
</dbReference>
<proteinExistence type="predicted"/>
<reference evidence="2" key="1">
    <citation type="journal article" date="2012" name="Proc. Natl. Acad. Sci. U.S.A.">
        <title>Antigenic diversity is generated by distinct evolutionary mechanisms in African trypanosome species.</title>
        <authorList>
            <person name="Jackson A.P."/>
            <person name="Berry A."/>
            <person name="Aslett M."/>
            <person name="Allison H.C."/>
            <person name="Burton P."/>
            <person name="Vavrova-Anderson J."/>
            <person name="Brown R."/>
            <person name="Browne H."/>
            <person name="Corton N."/>
            <person name="Hauser H."/>
            <person name="Gamble J."/>
            <person name="Gilderthorp R."/>
            <person name="Marcello L."/>
            <person name="McQuillan J."/>
            <person name="Otto T.D."/>
            <person name="Quail M.A."/>
            <person name="Sanders M.J."/>
            <person name="van Tonder A."/>
            <person name="Ginger M.L."/>
            <person name="Field M.C."/>
            <person name="Barry J.D."/>
            <person name="Hertz-Fowler C."/>
            <person name="Berriman M."/>
        </authorList>
    </citation>
    <scope>NUCLEOTIDE SEQUENCE</scope>
    <source>
        <strain evidence="2">IL3000</strain>
    </source>
</reference>
<sequence length="332" mass="36889">MTDLLSLRVRLSVANPPVRRLIVCAGCCDDDQSGKTRGALGRLVARRLLETCSPSPSDIHNPDQNRMHARDAKGKARRGGGYRGRDQLWKHSSSYGGTRLREFGRNAQTWDSERVPDYMGLWCDRLLLGEHTTLQRCALLEPRVPLLMIGESLERVLLAHQHLKANDVLFVFGSCCSPFGVVKLVPFDDDLLSITHGGTPCWYQSIGSVLRRLQGERATASALVLGLGDKHGLHSPFEPEERSLVQSRIVPLLGFTCALWTLSPVKALEYLQSNPANNPRLWSTMQSSMLSTRDAAVLRALETGKTLDARLSQQHTIYLGETLLSRLFPPSQ</sequence>
<gene>
    <name evidence="2" type="ORF">TCIL3000_10_9110</name>
</gene>
<feature type="compositionally biased region" description="Basic and acidic residues" evidence="1">
    <location>
        <begin position="60"/>
        <end position="74"/>
    </location>
</feature>
<protein>
    <submittedName>
        <fullName evidence="2">Uncharacterized protein TCIL3000_10_9110</fullName>
    </submittedName>
</protein>
<feature type="region of interest" description="Disordered" evidence="1">
    <location>
        <begin position="54"/>
        <end position="82"/>
    </location>
</feature>
<dbReference type="VEuPathDB" id="TriTrypDB:TcIL3000_10_9110"/>
<evidence type="ECO:0000256" key="1">
    <source>
        <dbReference type="SAM" id="MobiDB-lite"/>
    </source>
</evidence>